<sequence>MWVGGVELNETGNWSGLIAAAEQGDLELERGTASNCARACEHLIDQLTRILDGTRGLAKIDGLGPLPSGVALASKFGRKATGGDYSLDHAIADHIRVVGDMRDVFQKIETRYAAAEEANTAAVAAVESQIN</sequence>
<evidence type="ECO:0000313" key="2">
    <source>
        <dbReference type="Proteomes" id="UP000706122"/>
    </source>
</evidence>
<comment type="caution">
    <text evidence="1">The sequence shown here is derived from an EMBL/GenBank/DDBJ whole genome shotgun (WGS) entry which is preliminary data.</text>
</comment>
<dbReference type="EMBL" id="WUYC01000001">
    <property type="protein sequence ID" value="MBM4712852.1"/>
    <property type="molecule type" value="Genomic_DNA"/>
</dbReference>
<proteinExistence type="predicted"/>
<organism evidence="1 2">
    <name type="scientific">Rhodococcus hoagii</name>
    <name type="common">Corynebacterium equii</name>
    <dbReference type="NCBI Taxonomy" id="43767"/>
    <lineage>
        <taxon>Bacteria</taxon>
        <taxon>Bacillati</taxon>
        <taxon>Actinomycetota</taxon>
        <taxon>Actinomycetes</taxon>
        <taxon>Mycobacteriales</taxon>
        <taxon>Nocardiaceae</taxon>
        <taxon>Prescottella</taxon>
    </lineage>
</organism>
<dbReference type="Proteomes" id="UP000706122">
    <property type="component" value="Unassembled WGS sequence"/>
</dbReference>
<gene>
    <name evidence="1" type="ORF">GS551_01350</name>
</gene>
<accession>A0AAE2W343</accession>
<evidence type="ECO:0000313" key="1">
    <source>
        <dbReference type="EMBL" id="MBM4712852.1"/>
    </source>
</evidence>
<reference evidence="1" key="1">
    <citation type="submission" date="2019-11" db="EMBL/GenBank/DDBJ databases">
        <title>Spread of Macrolides and rifampicin resistant Rhodococcus equi in clinical isolates in the USA.</title>
        <authorList>
            <person name="Alvarez-Narvaez S."/>
            <person name="Huber L."/>
            <person name="Cohen N.D."/>
            <person name="Slovis N."/>
            <person name="Greiter M."/>
            <person name="Giguere S."/>
            <person name="Hart K."/>
        </authorList>
    </citation>
    <scope>NUCLEOTIDE SEQUENCE</scope>
    <source>
        <strain evidence="1">Lh_5</strain>
    </source>
</reference>
<protein>
    <submittedName>
        <fullName evidence="1">Uncharacterized protein</fullName>
    </submittedName>
</protein>
<dbReference type="AlphaFoldDB" id="A0AAE2W343"/>
<name>A0AAE2W343_RHOHA</name>